<evidence type="ECO:0008006" key="4">
    <source>
        <dbReference type="Google" id="ProtNLM"/>
    </source>
</evidence>
<evidence type="ECO:0000313" key="3">
    <source>
        <dbReference type="Proteomes" id="UP000058012"/>
    </source>
</evidence>
<feature type="chain" id="PRO_5007157039" description="UrcA family protein" evidence="1">
    <location>
        <begin position="21"/>
        <end position="104"/>
    </location>
</feature>
<evidence type="ECO:0000256" key="1">
    <source>
        <dbReference type="SAM" id="SignalP"/>
    </source>
</evidence>
<dbReference type="OrthoDB" id="7510939at2"/>
<evidence type="ECO:0000313" key="2">
    <source>
        <dbReference type="EMBL" id="KUR72241.1"/>
    </source>
</evidence>
<dbReference type="AlphaFoldDB" id="A0A117UWN1"/>
<gene>
    <name evidence="2" type="ORF">AQZ52_02865</name>
</gene>
<dbReference type="RefSeq" id="WP_067906412.1">
    <property type="nucleotide sequence ID" value="NZ_KQ954244.1"/>
</dbReference>
<dbReference type="STRING" id="1117702.AQZ52_02865"/>
<comment type="caution">
    <text evidence="2">The sequence shown here is derived from an EMBL/GenBank/DDBJ whole genome shotgun (WGS) entry which is preliminary data.</text>
</comment>
<feature type="signal peptide" evidence="1">
    <location>
        <begin position="1"/>
        <end position="20"/>
    </location>
</feature>
<name>A0A117UWN1_9SPHN</name>
<accession>A0A117UWN1</accession>
<dbReference type="Proteomes" id="UP000058012">
    <property type="component" value="Unassembled WGS sequence"/>
</dbReference>
<protein>
    <recommendedName>
        <fullName evidence="4">UrcA family protein</fullName>
    </recommendedName>
</protein>
<sequence length="104" mass="11739">MPASFLFALAVVATSPEAPATVIPAFDKDPTVMTQSEIRAFNLGRDKKDPNYIRCKRFEETGSLIKRTLTCHTNAQWEKEFLEGNQNARDTVDRMTPKLINGHE</sequence>
<keyword evidence="1" id="KW-0732">Signal</keyword>
<keyword evidence="3" id="KW-1185">Reference proteome</keyword>
<reference evidence="2 3" key="1">
    <citation type="submission" date="2015-10" db="EMBL/GenBank/DDBJ databases">
        <title>Draft genome sequence of Novosphingobium fuchskuhlense DSM 25065 isolated from a surface water sample of the southwest basin of Lake Grosse Fuchskuhle.</title>
        <authorList>
            <person name="Ruckert C."/>
            <person name="Winkler A."/>
            <person name="Glaeser J."/>
            <person name="Grossart H.-P."/>
            <person name="Kalinowski J."/>
            <person name="Glaeser S."/>
        </authorList>
    </citation>
    <scope>NUCLEOTIDE SEQUENCE [LARGE SCALE GENOMIC DNA]</scope>
    <source>
        <strain evidence="2 3">FNE08-7</strain>
    </source>
</reference>
<dbReference type="EMBL" id="LLZS01000003">
    <property type="protein sequence ID" value="KUR72241.1"/>
    <property type="molecule type" value="Genomic_DNA"/>
</dbReference>
<organism evidence="2 3">
    <name type="scientific">Novosphingobium fuchskuhlense</name>
    <dbReference type="NCBI Taxonomy" id="1117702"/>
    <lineage>
        <taxon>Bacteria</taxon>
        <taxon>Pseudomonadati</taxon>
        <taxon>Pseudomonadota</taxon>
        <taxon>Alphaproteobacteria</taxon>
        <taxon>Sphingomonadales</taxon>
        <taxon>Sphingomonadaceae</taxon>
        <taxon>Novosphingobium</taxon>
    </lineage>
</organism>
<proteinExistence type="predicted"/>